<evidence type="ECO:0000313" key="1">
    <source>
        <dbReference type="EMBL" id="CEK89632.1"/>
    </source>
</evidence>
<dbReference type="AlphaFoldDB" id="A0A0B7B9P7"/>
<sequence>MKCRFKMYFYVILGKCFYICARLSKRRNSPAADSSHCGIEDNESHNVLAKERECKRTNLPTAVFSRPQNPHKYQWTERQTLNMIMEKTPPNT</sequence>
<protein>
    <submittedName>
        <fullName evidence="1">Uncharacterized protein</fullName>
    </submittedName>
</protein>
<reference evidence="1" key="1">
    <citation type="submission" date="2014-12" db="EMBL/GenBank/DDBJ databases">
        <title>Insight into the proteome of Arion vulgaris.</title>
        <authorList>
            <person name="Aradska J."/>
            <person name="Bulat T."/>
            <person name="Smidak R."/>
            <person name="Sarate P."/>
            <person name="Gangsoo J."/>
            <person name="Sialana F."/>
            <person name="Bilban M."/>
            <person name="Lubec G."/>
        </authorList>
    </citation>
    <scope>NUCLEOTIDE SEQUENCE</scope>
    <source>
        <tissue evidence="1">Skin</tissue>
    </source>
</reference>
<dbReference type="EMBL" id="HACG01042767">
    <property type="protein sequence ID" value="CEK89632.1"/>
    <property type="molecule type" value="Transcribed_RNA"/>
</dbReference>
<proteinExistence type="predicted"/>
<organism evidence="1">
    <name type="scientific">Arion vulgaris</name>
    <dbReference type="NCBI Taxonomy" id="1028688"/>
    <lineage>
        <taxon>Eukaryota</taxon>
        <taxon>Metazoa</taxon>
        <taxon>Spiralia</taxon>
        <taxon>Lophotrochozoa</taxon>
        <taxon>Mollusca</taxon>
        <taxon>Gastropoda</taxon>
        <taxon>Heterobranchia</taxon>
        <taxon>Euthyneura</taxon>
        <taxon>Panpulmonata</taxon>
        <taxon>Eupulmonata</taxon>
        <taxon>Stylommatophora</taxon>
        <taxon>Helicina</taxon>
        <taxon>Arionoidea</taxon>
        <taxon>Arionidae</taxon>
        <taxon>Arion</taxon>
    </lineage>
</organism>
<gene>
    <name evidence="1" type="primary">ORF172101</name>
</gene>
<name>A0A0B7B9P7_9EUPU</name>
<accession>A0A0B7B9P7</accession>